<dbReference type="EMBL" id="VSSQ01034506">
    <property type="protein sequence ID" value="MPM86477.1"/>
    <property type="molecule type" value="Genomic_DNA"/>
</dbReference>
<comment type="caution">
    <text evidence="3">The sequence shown here is derived from an EMBL/GenBank/DDBJ whole genome shotgun (WGS) entry which is preliminary data.</text>
</comment>
<protein>
    <recommendedName>
        <fullName evidence="2">Glycosyltransferase 2-like domain-containing protein</fullName>
    </recommendedName>
</protein>
<dbReference type="Gene3D" id="3.90.550.10">
    <property type="entry name" value="Spore Coat Polysaccharide Biosynthesis Protein SpsA, Chain A"/>
    <property type="match status" value="1"/>
</dbReference>
<dbReference type="PANTHER" id="PTHR22916">
    <property type="entry name" value="GLYCOSYLTRANSFERASE"/>
    <property type="match status" value="1"/>
</dbReference>
<feature type="domain" description="Glycosyltransferase 2-like" evidence="2">
    <location>
        <begin position="9"/>
        <end position="171"/>
    </location>
</feature>
<keyword evidence="1" id="KW-0812">Transmembrane</keyword>
<reference evidence="3" key="1">
    <citation type="submission" date="2019-08" db="EMBL/GenBank/DDBJ databases">
        <authorList>
            <person name="Kucharzyk K."/>
            <person name="Murdoch R.W."/>
            <person name="Higgins S."/>
            <person name="Loffler F."/>
        </authorList>
    </citation>
    <scope>NUCLEOTIDE SEQUENCE</scope>
</reference>
<dbReference type="InterPro" id="IPR001173">
    <property type="entry name" value="Glyco_trans_2-like"/>
</dbReference>
<dbReference type="InterPro" id="IPR029044">
    <property type="entry name" value="Nucleotide-diphossugar_trans"/>
</dbReference>
<keyword evidence="1" id="KW-1133">Transmembrane helix</keyword>
<dbReference type="GO" id="GO:0016758">
    <property type="term" value="F:hexosyltransferase activity"/>
    <property type="evidence" value="ECO:0007669"/>
    <property type="project" value="UniProtKB-ARBA"/>
</dbReference>
<gene>
    <name evidence="3" type="ORF">SDC9_133566</name>
</gene>
<evidence type="ECO:0000259" key="2">
    <source>
        <dbReference type="Pfam" id="PF00535"/>
    </source>
</evidence>
<organism evidence="3">
    <name type="scientific">bioreactor metagenome</name>
    <dbReference type="NCBI Taxonomy" id="1076179"/>
    <lineage>
        <taxon>unclassified sequences</taxon>
        <taxon>metagenomes</taxon>
        <taxon>ecological metagenomes</taxon>
    </lineage>
</organism>
<dbReference type="Pfam" id="PF00535">
    <property type="entry name" value="Glycos_transf_2"/>
    <property type="match status" value="1"/>
</dbReference>
<proteinExistence type="predicted"/>
<evidence type="ECO:0000256" key="1">
    <source>
        <dbReference type="SAM" id="Phobius"/>
    </source>
</evidence>
<feature type="transmembrane region" description="Helical" evidence="1">
    <location>
        <begin position="294"/>
        <end position="318"/>
    </location>
</feature>
<sequence>MQTDKPLISIVMAVYEPRMDWLREQMESLNAQTYPNLELIIRDDCSPTVPYEDIKGLAAGCITAFPFTIFRNNENLGSNGTFERLTDEARGKYIAYCDQDDVWLPEKLNMLHISITKNEALLVCSDMFIIDEEGRRKADSITQVRKHHVFRSGEDLASKLLFSNFVTGCTMLVESETAKDAVPFCPFMVHDHWLALFCADKGKIISLSNKLIMYRIHGQNQTPVMAGVKDKESYIQVRIDSFLKRMQWLEQNFHCASEVAIDIRGGIEWLKARKENMESHVGAKTVWRYRRYSLYASLFEIFFAVFPNWVFMLFINIARKNLI</sequence>
<dbReference type="SUPFAM" id="SSF53448">
    <property type="entry name" value="Nucleotide-diphospho-sugar transferases"/>
    <property type="match status" value="1"/>
</dbReference>
<dbReference type="PANTHER" id="PTHR22916:SF3">
    <property type="entry name" value="UDP-GLCNAC:BETAGAL BETA-1,3-N-ACETYLGLUCOSAMINYLTRANSFERASE-LIKE PROTEIN 1"/>
    <property type="match status" value="1"/>
</dbReference>
<name>A0A645DBB5_9ZZZZ</name>
<dbReference type="AlphaFoldDB" id="A0A645DBB5"/>
<evidence type="ECO:0000313" key="3">
    <source>
        <dbReference type="EMBL" id="MPM86477.1"/>
    </source>
</evidence>
<accession>A0A645DBB5</accession>
<keyword evidence="1" id="KW-0472">Membrane</keyword>